<feature type="non-terminal residue" evidence="1">
    <location>
        <position position="1"/>
    </location>
</feature>
<protein>
    <submittedName>
        <fullName evidence="1">Uncharacterized protein</fullName>
    </submittedName>
</protein>
<evidence type="ECO:0000313" key="1">
    <source>
        <dbReference type="EMBL" id="KAJ1672612.1"/>
    </source>
</evidence>
<evidence type="ECO:0000313" key="2">
    <source>
        <dbReference type="Proteomes" id="UP001145114"/>
    </source>
</evidence>
<organism evidence="1 2">
    <name type="scientific">Spiromyces aspiralis</name>
    <dbReference type="NCBI Taxonomy" id="68401"/>
    <lineage>
        <taxon>Eukaryota</taxon>
        <taxon>Fungi</taxon>
        <taxon>Fungi incertae sedis</taxon>
        <taxon>Zoopagomycota</taxon>
        <taxon>Kickxellomycotina</taxon>
        <taxon>Kickxellomycetes</taxon>
        <taxon>Kickxellales</taxon>
        <taxon>Kickxellaceae</taxon>
        <taxon>Spiromyces</taxon>
    </lineage>
</organism>
<dbReference type="Proteomes" id="UP001145114">
    <property type="component" value="Unassembled WGS sequence"/>
</dbReference>
<feature type="non-terminal residue" evidence="1">
    <location>
        <position position="85"/>
    </location>
</feature>
<accession>A0ACC1HBH2</accession>
<proteinExistence type="predicted"/>
<name>A0ACC1HBH2_9FUNG</name>
<reference evidence="1" key="1">
    <citation type="submission" date="2022-06" db="EMBL/GenBank/DDBJ databases">
        <title>Phylogenomic reconstructions and comparative analyses of Kickxellomycotina fungi.</title>
        <authorList>
            <person name="Reynolds N.K."/>
            <person name="Stajich J.E."/>
            <person name="Barry K."/>
            <person name="Grigoriev I.V."/>
            <person name="Crous P."/>
            <person name="Smith M.E."/>
        </authorList>
    </citation>
    <scope>NUCLEOTIDE SEQUENCE</scope>
    <source>
        <strain evidence="1">RSA 2271</strain>
    </source>
</reference>
<dbReference type="EMBL" id="JAMZIH010008096">
    <property type="protein sequence ID" value="KAJ1672612.1"/>
    <property type="molecule type" value="Genomic_DNA"/>
</dbReference>
<comment type="caution">
    <text evidence="1">The sequence shown here is derived from an EMBL/GenBank/DDBJ whole genome shotgun (WGS) entry which is preliminary data.</text>
</comment>
<sequence>VFAKIALPPAQQDLYTTYLFVNYGHLFTTKHITAGLGQVFKSVGATVIGMSEYRHVAIALMEKHIRSPVLEDLLDEQAGHSHQVA</sequence>
<keyword evidence="2" id="KW-1185">Reference proteome</keyword>
<gene>
    <name evidence="1" type="ORF">EV182_006841</name>
</gene>